<evidence type="ECO:0000259" key="2">
    <source>
        <dbReference type="PROSITE" id="PS50835"/>
    </source>
</evidence>
<feature type="domain" description="Ig-like" evidence="2">
    <location>
        <begin position="35"/>
        <end position="127"/>
    </location>
</feature>
<name>A0A914XPA7_9BILA</name>
<dbReference type="Proteomes" id="UP000887566">
    <property type="component" value="Unplaced"/>
</dbReference>
<reference evidence="4" key="1">
    <citation type="submission" date="2022-11" db="UniProtKB">
        <authorList>
            <consortium name="WormBaseParasite"/>
        </authorList>
    </citation>
    <scope>IDENTIFICATION</scope>
</reference>
<sequence>MLLRALIVALTAAATTMVSGDEQCFFRDCNSVVYPQTTYVDGFTGRPTSFDCSDAVARCRTNSSQCRYSLVWTRYAGCADGRVPNAGRFEQSSEGRMSIAGVRRQDAGVWGCEVRGYVGQRVATTITFRVFLLHVDQKGLTCADQTCSKRSVCYQILRTGSQIDLAIAPPQRGCTPFQRLPKDVFNGLSSQPTKSCKSERASPQYCSWTGRYSSASNYVCCWCFSNACDGRSSIRQDTIELAFRGSDDSCAELARLRPTRPTSLVAPAAFQTTSRAPLTNSNCVILLVSAILSSLLSISRVLFSRHSHGM</sequence>
<protein>
    <submittedName>
        <fullName evidence="4">Ig-like domain-containing protein</fullName>
    </submittedName>
</protein>
<feature type="chain" id="PRO_5036699543" evidence="1">
    <location>
        <begin position="21"/>
        <end position="310"/>
    </location>
</feature>
<dbReference type="AlphaFoldDB" id="A0A914XPA7"/>
<dbReference type="SUPFAM" id="SSF48726">
    <property type="entry name" value="Immunoglobulin"/>
    <property type="match status" value="1"/>
</dbReference>
<organism evidence="3 4">
    <name type="scientific">Plectus sambesii</name>
    <dbReference type="NCBI Taxonomy" id="2011161"/>
    <lineage>
        <taxon>Eukaryota</taxon>
        <taxon>Metazoa</taxon>
        <taxon>Ecdysozoa</taxon>
        <taxon>Nematoda</taxon>
        <taxon>Chromadorea</taxon>
        <taxon>Plectida</taxon>
        <taxon>Plectina</taxon>
        <taxon>Plectoidea</taxon>
        <taxon>Plectidae</taxon>
        <taxon>Plectus</taxon>
    </lineage>
</organism>
<dbReference type="WBParaSite" id="PSAMB.scaffold910size38730.g9769.t1">
    <property type="protein sequence ID" value="PSAMB.scaffold910size38730.g9769.t1"/>
    <property type="gene ID" value="PSAMB.scaffold910size38730.g9769"/>
</dbReference>
<feature type="signal peptide" evidence="1">
    <location>
        <begin position="1"/>
        <end position="20"/>
    </location>
</feature>
<keyword evidence="3" id="KW-1185">Reference proteome</keyword>
<keyword evidence="1" id="KW-0732">Signal</keyword>
<evidence type="ECO:0000313" key="4">
    <source>
        <dbReference type="WBParaSite" id="PSAMB.scaffold910size38730.g9769.t1"/>
    </source>
</evidence>
<dbReference type="InterPro" id="IPR036179">
    <property type="entry name" value="Ig-like_dom_sf"/>
</dbReference>
<evidence type="ECO:0000256" key="1">
    <source>
        <dbReference type="SAM" id="SignalP"/>
    </source>
</evidence>
<accession>A0A914XPA7</accession>
<evidence type="ECO:0000313" key="3">
    <source>
        <dbReference type="Proteomes" id="UP000887566"/>
    </source>
</evidence>
<dbReference type="InterPro" id="IPR007110">
    <property type="entry name" value="Ig-like_dom"/>
</dbReference>
<dbReference type="PROSITE" id="PS50835">
    <property type="entry name" value="IG_LIKE"/>
    <property type="match status" value="1"/>
</dbReference>
<proteinExistence type="predicted"/>